<keyword evidence="3 6" id="KW-0812">Transmembrane</keyword>
<dbReference type="Proteomes" id="UP001162541">
    <property type="component" value="Chromosome 5"/>
</dbReference>
<feature type="transmembrane region" description="Helical" evidence="6">
    <location>
        <begin position="452"/>
        <end position="472"/>
    </location>
</feature>
<dbReference type="InterPro" id="IPR000109">
    <property type="entry name" value="POT_fam"/>
</dbReference>
<evidence type="ECO:0000256" key="4">
    <source>
        <dbReference type="ARBA" id="ARBA00022989"/>
    </source>
</evidence>
<proteinExistence type="inferred from homology"/>
<dbReference type="Gene3D" id="1.20.1250.20">
    <property type="entry name" value="MFS general substrate transporter like domains"/>
    <property type="match status" value="1"/>
</dbReference>
<evidence type="ECO:0000256" key="2">
    <source>
        <dbReference type="ARBA" id="ARBA00005982"/>
    </source>
</evidence>
<evidence type="ECO:0000256" key="3">
    <source>
        <dbReference type="ARBA" id="ARBA00022692"/>
    </source>
</evidence>
<reference evidence="8 9" key="1">
    <citation type="submission" date="2016-03" db="EMBL/GenBank/DDBJ databases">
        <title>Mechanisms controlling the formation of the plant cell surface in tip-growing cells are functionally conserved among land plants.</title>
        <authorList>
            <person name="Honkanen S."/>
            <person name="Jones V.A."/>
            <person name="Morieri G."/>
            <person name="Champion C."/>
            <person name="Hetherington A.J."/>
            <person name="Kelly S."/>
            <person name="Saint-Marcoux D."/>
            <person name="Proust H."/>
            <person name="Prescott H."/>
            <person name="Dolan L."/>
        </authorList>
    </citation>
    <scope>NUCLEOTIDE SEQUENCE [LARGE SCALE GENOMIC DNA]</scope>
    <source>
        <strain evidence="9">cv. Tak-1 and cv. Tak-2</strain>
        <tissue evidence="8">Whole gametophyte</tissue>
    </source>
</reference>
<feature type="transmembrane region" description="Helical" evidence="6">
    <location>
        <begin position="337"/>
        <end position="358"/>
    </location>
</feature>
<keyword evidence="4 6" id="KW-1133">Transmembrane helix</keyword>
<dbReference type="GO" id="GO:0022857">
    <property type="term" value="F:transmembrane transporter activity"/>
    <property type="evidence" value="ECO:0007669"/>
    <property type="project" value="InterPro"/>
</dbReference>
<keyword evidence="5 6" id="KW-0472">Membrane</keyword>
<evidence type="ECO:0000313" key="7">
    <source>
        <dbReference type="EMBL" id="BBN10599.1"/>
    </source>
</evidence>
<keyword evidence="9" id="KW-1185">Reference proteome</keyword>
<evidence type="ECO:0000313" key="9">
    <source>
        <dbReference type="Proteomes" id="UP000077202"/>
    </source>
</evidence>
<comment type="subcellular location">
    <subcellularLocation>
        <location evidence="1">Membrane</location>
        <topology evidence="1">Multi-pass membrane protein</topology>
    </subcellularLocation>
</comment>
<dbReference type="PANTHER" id="PTHR11654">
    <property type="entry name" value="OLIGOPEPTIDE TRANSPORTER-RELATED"/>
    <property type="match status" value="1"/>
</dbReference>
<dbReference type="EMBL" id="LVLJ01001739">
    <property type="protein sequence ID" value="OAE28435.1"/>
    <property type="molecule type" value="Genomic_DNA"/>
</dbReference>
<feature type="transmembrane region" description="Helical" evidence="6">
    <location>
        <begin position="99"/>
        <end position="119"/>
    </location>
</feature>
<dbReference type="SUPFAM" id="SSF103473">
    <property type="entry name" value="MFS general substrate transporter"/>
    <property type="match status" value="2"/>
</dbReference>
<reference evidence="10" key="3">
    <citation type="journal article" date="2020" name="Curr. Biol.">
        <title>Chromatin organization in early land plants reveals an ancestral association between H3K27me3, transposons, and constitutive heterochromatin.</title>
        <authorList>
            <person name="Montgomery S.A."/>
            <person name="Tanizawa Y."/>
            <person name="Galik B."/>
            <person name="Wang N."/>
            <person name="Ito T."/>
            <person name="Mochizuki T."/>
            <person name="Akimcheva S."/>
            <person name="Bowman J.L."/>
            <person name="Cognat V."/>
            <person name="Marechal-Drouard L."/>
            <person name="Ekker H."/>
            <person name="Hong S.F."/>
            <person name="Kohchi T."/>
            <person name="Lin S.S."/>
            <person name="Liu L.D."/>
            <person name="Nakamura Y."/>
            <person name="Valeeva L.R."/>
            <person name="Shakirov E.V."/>
            <person name="Shippen D.E."/>
            <person name="Wei W.L."/>
            <person name="Yagura M."/>
            <person name="Yamaoka S."/>
            <person name="Yamato K.T."/>
            <person name="Liu C."/>
            <person name="Berger F."/>
        </authorList>
    </citation>
    <scope>NUCLEOTIDE SEQUENCE [LARGE SCALE GENOMIC DNA]</scope>
    <source>
        <strain evidence="10">Tak-1</strain>
    </source>
</reference>
<dbReference type="Pfam" id="PF00854">
    <property type="entry name" value="PTR2"/>
    <property type="match status" value="2"/>
</dbReference>
<sequence>MDNAKEEEMAQPLIQPKPKRQHVMHEGFMKYLVAFEFLERIALRGVQTILALFLLESLHFSEVAATEIVHFFLIGSFVSPFIGSFVSDGFLGNYVACYIFSYCELVGHILLSVAAIPIVSWQTSAVNHVMVPMALGLVVLGTGALKPCQVTFGGDQMSHSFDQKNGPNTSDATKKEASHEFFSAYYMAMNLGTLFSAVVAPIIRAQGHGNYFYAFLMPACSMALAITSFWLGRKTYYYRPIPSLIRESGGDNEPTKRDGDSSWGTAEESAKLVAAVETSYMEDLKDTLLVLLIVTPCPFFTAMFFQTSSTWVFQARTMDGHVPLFGGFTIEPDQLPALNPIMVFAIIPLMDQIVYPFIEKYICPLPNLTRMVWALVAASLSFTASGILQMYINASLQEQEGNGLHAEQADVSLLWQIPQYFFISLAETLMFIPAIDWAYQEAPASMKTVVQAALHFYSAIGNVITIAVVAIIGSGGSKVTESFAFVVLGLFGTAVMAVFSYTYVPRQRRLAKRRESTGTEALEWRS</sequence>
<accession>A0A176W7R1</accession>
<dbReference type="EMBL" id="AP019870">
    <property type="protein sequence ID" value="BBN10599.1"/>
    <property type="molecule type" value="Genomic_DNA"/>
</dbReference>
<feature type="transmembrane region" description="Helical" evidence="6">
    <location>
        <begin position="68"/>
        <end position="87"/>
    </location>
</feature>
<feature type="transmembrane region" description="Helical" evidence="6">
    <location>
        <begin position="288"/>
        <end position="305"/>
    </location>
</feature>
<protein>
    <submittedName>
        <fullName evidence="8">Uncharacterized protein</fullName>
    </submittedName>
</protein>
<organism evidence="8 9">
    <name type="scientific">Marchantia polymorpha subsp. ruderalis</name>
    <dbReference type="NCBI Taxonomy" id="1480154"/>
    <lineage>
        <taxon>Eukaryota</taxon>
        <taxon>Viridiplantae</taxon>
        <taxon>Streptophyta</taxon>
        <taxon>Embryophyta</taxon>
        <taxon>Marchantiophyta</taxon>
        <taxon>Marchantiopsida</taxon>
        <taxon>Marchantiidae</taxon>
        <taxon>Marchantiales</taxon>
        <taxon>Marchantiaceae</taxon>
        <taxon>Marchantia</taxon>
    </lineage>
</organism>
<feature type="transmembrane region" description="Helical" evidence="6">
    <location>
        <begin position="420"/>
        <end position="440"/>
    </location>
</feature>
<dbReference type="EMBL" id="AP019870">
    <property type="protein sequence ID" value="BBN10601.1"/>
    <property type="molecule type" value="Genomic_DNA"/>
</dbReference>
<evidence type="ECO:0000256" key="1">
    <source>
        <dbReference type="ARBA" id="ARBA00004141"/>
    </source>
</evidence>
<evidence type="ECO:0000256" key="6">
    <source>
        <dbReference type="SAM" id="Phobius"/>
    </source>
</evidence>
<feature type="transmembrane region" description="Helical" evidence="6">
    <location>
        <begin position="125"/>
        <end position="145"/>
    </location>
</feature>
<feature type="transmembrane region" description="Helical" evidence="6">
    <location>
        <begin position="184"/>
        <end position="205"/>
    </location>
</feature>
<dbReference type="InterPro" id="IPR036259">
    <property type="entry name" value="MFS_trans_sf"/>
</dbReference>
<dbReference type="Proteomes" id="UP000077202">
    <property type="component" value="Unassembled WGS sequence"/>
</dbReference>
<comment type="similarity">
    <text evidence="2">Belongs to the major facilitator superfamily. Proton-dependent oligopeptide transporter (POT/PTR) (TC 2.A.17) family.</text>
</comment>
<evidence type="ECO:0000313" key="8">
    <source>
        <dbReference type="EMBL" id="OAE28435.1"/>
    </source>
</evidence>
<evidence type="ECO:0000313" key="10">
    <source>
        <dbReference type="Proteomes" id="UP001162541"/>
    </source>
</evidence>
<feature type="transmembrane region" description="Helical" evidence="6">
    <location>
        <begin position="370"/>
        <end position="392"/>
    </location>
</feature>
<dbReference type="EMBL" id="AP019870">
    <property type="protein sequence ID" value="BBN10600.1"/>
    <property type="molecule type" value="Genomic_DNA"/>
</dbReference>
<evidence type="ECO:0000256" key="5">
    <source>
        <dbReference type="ARBA" id="ARBA00023136"/>
    </source>
</evidence>
<feature type="transmembrane region" description="Helical" evidence="6">
    <location>
        <begin position="211"/>
        <end position="231"/>
    </location>
</feature>
<dbReference type="GO" id="GO:0016020">
    <property type="term" value="C:membrane"/>
    <property type="evidence" value="ECO:0007669"/>
    <property type="project" value="UniProtKB-SubCell"/>
</dbReference>
<reference evidence="7" key="2">
    <citation type="journal article" date="2019" name="Curr. Biol.">
        <title>Chromatin organization in early land plants reveals an ancestral association between H3K27me3, transposons, and constitutive heterochromatin.</title>
        <authorList>
            <person name="Montgomery S.A."/>
            <person name="Tanizawa Y."/>
            <person name="Galik B."/>
            <person name="Wang N."/>
            <person name="Ito T."/>
            <person name="Mochizuki T."/>
            <person name="Akimcheva S."/>
            <person name="Bowman J."/>
            <person name="Cognat V."/>
            <person name="Drouard L."/>
            <person name="Ekker H."/>
            <person name="Houng S."/>
            <person name="Kohchi T."/>
            <person name="Lin S."/>
            <person name="Liu L.D."/>
            <person name="Nakamura Y."/>
            <person name="Valeeva L.R."/>
            <person name="Shakirov E.V."/>
            <person name="Shippen D.E."/>
            <person name="Wei W."/>
            <person name="Yagura M."/>
            <person name="Yamaoka S."/>
            <person name="Yamato K.T."/>
            <person name="Liu C."/>
            <person name="Berger F."/>
        </authorList>
    </citation>
    <scope>NUCLEOTIDE SEQUENCE [LARGE SCALE GENOMIC DNA]</scope>
    <source>
        <strain evidence="7">Tak-1</strain>
    </source>
</reference>
<feature type="transmembrane region" description="Helical" evidence="6">
    <location>
        <begin position="484"/>
        <end position="504"/>
    </location>
</feature>
<dbReference type="CDD" id="cd17347">
    <property type="entry name" value="MFS_SLC15A1_2_like"/>
    <property type="match status" value="1"/>
</dbReference>
<gene>
    <name evidence="8" type="ORF">AXG93_115s1240</name>
    <name evidence="7" type="ORF">Mp_5g04910</name>
</gene>
<dbReference type="AlphaFoldDB" id="A0A176W7R1"/>
<name>A0A176W7R1_MARPO</name>